<evidence type="ECO:0000256" key="1">
    <source>
        <dbReference type="SAM" id="Coils"/>
    </source>
</evidence>
<reference evidence="3 4" key="1">
    <citation type="submission" date="2016-12" db="EMBL/GenBank/DDBJ databases">
        <title>Thioflexothrix psekupsii D3 genome sequencing and assembly.</title>
        <authorList>
            <person name="Fomenkov A."/>
            <person name="Vincze T."/>
            <person name="Grabovich M."/>
            <person name="Anton B.P."/>
            <person name="Dubinina G."/>
            <person name="Orlova M."/>
            <person name="Belousova E."/>
            <person name="Roberts R.J."/>
        </authorList>
    </citation>
    <scope>NUCLEOTIDE SEQUENCE [LARGE SCALE GENOMIC DNA]</scope>
    <source>
        <strain evidence="3">D3</strain>
    </source>
</reference>
<dbReference type="InterPro" id="IPR012340">
    <property type="entry name" value="NA-bd_OB-fold"/>
</dbReference>
<dbReference type="GO" id="GO:0006402">
    <property type="term" value="P:mRNA catabolic process"/>
    <property type="evidence" value="ECO:0007669"/>
    <property type="project" value="TreeGrafter"/>
</dbReference>
<keyword evidence="1" id="KW-0175">Coiled coil</keyword>
<name>A0A251XC69_9GAMM</name>
<organism evidence="3 4">
    <name type="scientific">Thioflexithrix psekupsensis</name>
    <dbReference type="NCBI Taxonomy" id="1570016"/>
    <lineage>
        <taxon>Bacteria</taxon>
        <taxon>Pseudomonadati</taxon>
        <taxon>Pseudomonadota</taxon>
        <taxon>Gammaproteobacteria</taxon>
        <taxon>Thiotrichales</taxon>
        <taxon>Thioflexithrix</taxon>
    </lineage>
</organism>
<dbReference type="AlphaFoldDB" id="A0A251XC69"/>
<dbReference type="PANTHER" id="PTHR23355:SF42">
    <property type="entry name" value="RIBONUCLEASE II, CHLOROPLASTIC_MITOCHONDRIAL"/>
    <property type="match status" value="1"/>
</dbReference>
<keyword evidence="4" id="KW-1185">Reference proteome</keyword>
<accession>A0A251XC69</accession>
<dbReference type="GO" id="GO:0000932">
    <property type="term" value="C:P-body"/>
    <property type="evidence" value="ECO:0007669"/>
    <property type="project" value="TreeGrafter"/>
</dbReference>
<dbReference type="GO" id="GO:0000175">
    <property type="term" value="F:3'-5'-RNA exonuclease activity"/>
    <property type="evidence" value="ECO:0007669"/>
    <property type="project" value="TreeGrafter"/>
</dbReference>
<dbReference type="EMBL" id="MSLT01000001">
    <property type="protein sequence ID" value="OUD16327.1"/>
    <property type="molecule type" value="Genomic_DNA"/>
</dbReference>
<dbReference type="InterPro" id="IPR050180">
    <property type="entry name" value="RNR_Ribonuclease"/>
</dbReference>
<evidence type="ECO:0000313" key="3">
    <source>
        <dbReference type="EMBL" id="OUD16327.1"/>
    </source>
</evidence>
<dbReference type="SUPFAM" id="SSF50249">
    <property type="entry name" value="Nucleic acid-binding proteins"/>
    <property type="match status" value="1"/>
</dbReference>
<feature type="domain" description="RNB" evidence="2">
    <location>
        <begin position="266"/>
        <end position="558"/>
    </location>
</feature>
<evidence type="ECO:0000259" key="2">
    <source>
        <dbReference type="SMART" id="SM00955"/>
    </source>
</evidence>
<protein>
    <recommendedName>
        <fullName evidence="2">RNB domain-containing protein</fullName>
    </recommendedName>
</protein>
<dbReference type="Proteomes" id="UP000194798">
    <property type="component" value="Unassembled WGS sequence"/>
</dbReference>
<dbReference type="PANTHER" id="PTHR23355">
    <property type="entry name" value="RIBONUCLEASE"/>
    <property type="match status" value="1"/>
</dbReference>
<dbReference type="Pfam" id="PF00773">
    <property type="entry name" value="RNB"/>
    <property type="match status" value="1"/>
</dbReference>
<evidence type="ECO:0000313" key="4">
    <source>
        <dbReference type="Proteomes" id="UP000194798"/>
    </source>
</evidence>
<sequence length="666" mass="76128">MSDFEGQIWAMHDNDDLSFVCVLQRNKNKVRVLTDKGREQNVSEDKLLWQHPLKVKDSSEWPNAVRRISQAVMGIRSTMDIRLLWESALELAVSEMDDLADLYFGGEIGTEQLAAIWLLLAEDRLYFKRKLRAWEPRTVQQLDELKQQREREQQRAKEKELARDWLKQSIRAESLTLPSELNAFADRLDAWLLRGDNDKFIEELIDPVAEQAKQTPREFVFDILQKLRRLPDNADRDVIIAGLKPEFSQVVQEACATVQLWQPAPQQTITPLLCSIDDEDTREVDDALSIQRDGDRWLVQIAIADPATLIHNGDVLDREAMRRGTTVYLPTQTVLMIPERISCDLASLNPNVVRSSIVLRITLDDDATVLDCQISREAIEVRYRLHYTDVDHYLSDTATPEDHDWVMPLRQLFDVAKKLQDKRVAAGAFNLQRPEYKISISPDDHIEVTLLDRDSPSRLLVAEMMILANHLAASYASRCQVPFIYRVQEPPTETITPEVLAEPLGFYKVIKWLKPSTLSLHPGQHSGLGLSVYSQLSSPLRRFADLVMQRQLLAHLLGETLPYDQEELLKVLSTAERTAREAKQAESDAKRRWFIEYLNREWQNRPLEALLISPVRGGYKVELRPWGVEAFLGSSDAASLPPLGSVVTVLLDKAKVKTGQIRLRVG</sequence>
<dbReference type="RefSeq" id="WP_086486729.1">
    <property type="nucleotide sequence ID" value="NZ_MSLT01000001.1"/>
</dbReference>
<dbReference type="InterPro" id="IPR001900">
    <property type="entry name" value="RNase_II/R"/>
</dbReference>
<dbReference type="OrthoDB" id="9764149at2"/>
<gene>
    <name evidence="3" type="ORF">TPSD3_00985</name>
</gene>
<dbReference type="GO" id="GO:0003723">
    <property type="term" value="F:RNA binding"/>
    <property type="evidence" value="ECO:0007669"/>
    <property type="project" value="InterPro"/>
</dbReference>
<dbReference type="SMART" id="SM00955">
    <property type="entry name" value="RNB"/>
    <property type="match status" value="1"/>
</dbReference>
<dbReference type="Pfam" id="PF25255">
    <property type="entry name" value="WHD_RNase_II"/>
    <property type="match status" value="1"/>
</dbReference>
<comment type="caution">
    <text evidence="3">The sequence shown here is derived from an EMBL/GenBank/DDBJ whole genome shotgun (WGS) entry which is preliminary data.</text>
</comment>
<feature type="coiled-coil region" evidence="1">
    <location>
        <begin position="565"/>
        <end position="592"/>
    </location>
</feature>
<proteinExistence type="predicted"/>
<dbReference type="InterPro" id="IPR057324">
    <property type="entry name" value="WH_RNase_II"/>
</dbReference>